<sequence>MLASDQVAAAVGTPGPYTGAHEDPADDGSPVWGCTWGTHVSFADIRETTAERFANIPDPADITTTPVSGIGDKARMDTMTPDGRNPELWFTTGGRYYIMEVAVSRKELGAENAAREKDAEQTLAKALVAKLSG</sequence>
<organism evidence="2 3">
    <name type="scientific">Catenulispora subtropica</name>
    <dbReference type="NCBI Taxonomy" id="450798"/>
    <lineage>
        <taxon>Bacteria</taxon>
        <taxon>Bacillati</taxon>
        <taxon>Actinomycetota</taxon>
        <taxon>Actinomycetes</taxon>
        <taxon>Catenulisporales</taxon>
        <taxon>Catenulisporaceae</taxon>
        <taxon>Catenulispora</taxon>
    </lineage>
</organism>
<reference evidence="2 3" key="1">
    <citation type="journal article" date="2019" name="Int. J. Syst. Evol. Microbiol.">
        <title>The Global Catalogue of Microorganisms (GCM) 10K type strain sequencing project: providing services to taxonomists for standard genome sequencing and annotation.</title>
        <authorList>
            <consortium name="The Broad Institute Genomics Platform"/>
            <consortium name="The Broad Institute Genome Sequencing Center for Infectious Disease"/>
            <person name="Wu L."/>
            <person name="Ma J."/>
        </authorList>
    </citation>
    <scope>NUCLEOTIDE SEQUENCE [LARGE SCALE GENOMIC DNA]</scope>
    <source>
        <strain evidence="2 3">JCM 16013</strain>
    </source>
</reference>
<gene>
    <name evidence="2" type="ORF">GCM10009838_22690</name>
</gene>
<comment type="caution">
    <text evidence="2">The sequence shown here is derived from an EMBL/GenBank/DDBJ whole genome shotgun (WGS) entry which is preliminary data.</text>
</comment>
<feature type="region of interest" description="Disordered" evidence="1">
    <location>
        <begin position="13"/>
        <end position="32"/>
    </location>
</feature>
<evidence type="ECO:0000256" key="1">
    <source>
        <dbReference type="SAM" id="MobiDB-lite"/>
    </source>
</evidence>
<dbReference type="Proteomes" id="UP001499854">
    <property type="component" value="Unassembled WGS sequence"/>
</dbReference>
<keyword evidence="3" id="KW-1185">Reference proteome</keyword>
<evidence type="ECO:0000313" key="2">
    <source>
        <dbReference type="EMBL" id="GAA1964790.1"/>
    </source>
</evidence>
<feature type="region of interest" description="Disordered" evidence="1">
    <location>
        <begin position="54"/>
        <end position="85"/>
    </location>
</feature>
<dbReference type="EMBL" id="BAAAQM010000010">
    <property type="protein sequence ID" value="GAA1964790.1"/>
    <property type="molecule type" value="Genomic_DNA"/>
</dbReference>
<name>A0ABN2R7A0_9ACTN</name>
<evidence type="ECO:0000313" key="3">
    <source>
        <dbReference type="Proteomes" id="UP001499854"/>
    </source>
</evidence>
<proteinExistence type="predicted"/>
<accession>A0ABN2R7A0</accession>
<protein>
    <submittedName>
        <fullName evidence="2">Uncharacterized protein</fullName>
    </submittedName>
</protein>